<name>A0A0E3Y9W8_9BURK</name>
<organism evidence="1 2">
    <name type="scientific">Pandoraea oxalativorans</name>
    <dbReference type="NCBI Taxonomy" id="573737"/>
    <lineage>
        <taxon>Bacteria</taxon>
        <taxon>Pseudomonadati</taxon>
        <taxon>Pseudomonadota</taxon>
        <taxon>Betaproteobacteria</taxon>
        <taxon>Burkholderiales</taxon>
        <taxon>Burkholderiaceae</taxon>
        <taxon>Pandoraea</taxon>
    </lineage>
</organism>
<sequence length="183" mass="20260">MVLGDYGTGSDEAKLNRQLETFTRMLTLLKTRFHESEGGRATDGKRPYPSDQLVLLTYGNSNRVSEFIRIANDLANQPGKPIESIGVVLPGDPQRVRDLPCTYFIEVAHAPAAGEPACLPESKEPLVVEALKIAVEEWQKAYPGVPDSGNKFHGMYATLDHSNVEGQERALIQDKWGWMDMSS</sequence>
<gene>
    <name evidence="1" type="ORF">MB84_04885</name>
</gene>
<accession>A0A0E3Y9W8</accession>
<dbReference type="HOGENOM" id="CLU_1473847_0_0_4"/>
<proteinExistence type="predicted"/>
<protein>
    <submittedName>
        <fullName evidence="1">Uncharacterized protein</fullName>
    </submittedName>
</protein>
<evidence type="ECO:0000313" key="2">
    <source>
        <dbReference type="Proteomes" id="UP000035050"/>
    </source>
</evidence>
<dbReference type="KEGG" id="pox:MB84_04885"/>
<keyword evidence="2" id="KW-1185">Reference proteome</keyword>
<dbReference type="EMBL" id="CP011253">
    <property type="protein sequence ID" value="AKC68940.1"/>
    <property type="molecule type" value="Genomic_DNA"/>
</dbReference>
<dbReference type="AlphaFoldDB" id="A0A0E3Y9W8"/>
<dbReference type="PATRIC" id="fig|573737.6.peg.1778"/>
<evidence type="ECO:0000313" key="1">
    <source>
        <dbReference type="EMBL" id="AKC68940.1"/>
    </source>
</evidence>
<dbReference type="Proteomes" id="UP000035050">
    <property type="component" value="Chromosome"/>
</dbReference>
<reference evidence="1" key="1">
    <citation type="submission" date="2016-06" db="EMBL/GenBank/DDBJ databases">
        <title>Pandoraea oxalativorans DSM 23570 Genome Sequencing.</title>
        <authorList>
            <person name="Ee R."/>
            <person name="Lim Y.-L."/>
            <person name="Yong D."/>
            <person name="Yin W.-F."/>
            <person name="Chan K.-G."/>
        </authorList>
    </citation>
    <scope>NUCLEOTIDE SEQUENCE</scope>
    <source>
        <strain evidence="1">DSM 23570</strain>
    </source>
</reference>